<dbReference type="NCBIfam" id="TIGR00654">
    <property type="entry name" value="PhzF_family"/>
    <property type="match status" value="1"/>
</dbReference>
<dbReference type="AlphaFoldDB" id="A0A364XTN6"/>
<keyword evidence="5" id="KW-1185">Reference proteome</keyword>
<comment type="caution">
    <text evidence="4">The sequence shown here is derived from an EMBL/GenBank/DDBJ whole genome shotgun (WGS) entry which is preliminary data.</text>
</comment>
<evidence type="ECO:0000313" key="5">
    <source>
        <dbReference type="Proteomes" id="UP000251889"/>
    </source>
</evidence>
<organism evidence="4 5">
    <name type="scientific">Pseudochryseolinea flava</name>
    <dbReference type="NCBI Taxonomy" id="2059302"/>
    <lineage>
        <taxon>Bacteria</taxon>
        <taxon>Pseudomonadati</taxon>
        <taxon>Bacteroidota</taxon>
        <taxon>Cytophagia</taxon>
        <taxon>Cytophagales</taxon>
        <taxon>Fulvivirgaceae</taxon>
        <taxon>Pseudochryseolinea</taxon>
    </lineage>
</organism>
<sequence length="267" mass="29617">MKTYFVDSFTNKVFKGNPAGVCLLTESLSEIQMLNVAKEIGFSETAFVKSLTKENRYSIRFFSPKQEIPLCGHATLAAAKILFTTTDATTATFENVNGVALTVTKSGQQLAMRFPIYETKPTSVPSTMLEALGLQSVVASSYCENTKMIILEIDSAKTLLNLQPDFGALVKSYEGADGVLVTAASDNADFDFHYRYFWPWAGTNEDPVTGVVHTFLTKYWSQRLHKKTLKAFQSSERTGFMTAELHDDHVMIYGTAVIVLEGTFLSY</sequence>
<dbReference type="Proteomes" id="UP000251889">
    <property type="component" value="Unassembled WGS sequence"/>
</dbReference>
<dbReference type="EMBL" id="QMFY01000029">
    <property type="protein sequence ID" value="RAV97723.1"/>
    <property type="molecule type" value="Genomic_DNA"/>
</dbReference>
<name>A0A364XTN6_9BACT</name>
<evidence type="ECO:0000313" key="4">
    <source>
        <dbReference type="EMBL" id="RAV97723.1"/>
    </source>
</evidence>
<evidence type="ECO:0000256" key="2">
    <source>
        <dbReference type="ARBA" id="ARBA00023235"/>
    </source>
</evidence>
<gene>
    <name evidence="4" type="ORF">DQQ10_27175</name>
</gene>
<reference evidence="4 5" key="1">
    <citation type="submission" date="2018-06" db="EMBL/GenBank/DDBJ databases">
        <title>Chryseolinea flavus sp. nov., a member of the phylum Bacteroidetes isolated from soil.</title>
        <authorList>
            <person name="Li Y."/>
            <person name="Wang J."/>
        </authorList>
    </citation>
    <scope>NUCLEOTIDE SEQUENCE [LARGE SCALE GENOMIC DNA]</scope>
    <source>
        <strain evidence="4 5">SDU1-6</strain>
    </source>
</reference>
<accession>A0A364XTN6</accession>
<feature type="active site" evidence="3">
    <location>
        <position position="44"/>
    </location>
</feature>
<dbReference type="Gene3D" id="3.10.310.10">
    <property type="entry name" value="Diaminopimelate Epimerase, Chain A, domain 1"/>
    <property type="match status" value="2"/>
</dbReference>
<dbReference type="SUPFAM" id="SSF54506">
    <property type="entry name" value="Diaminopimelate epimerase-like"/>
    <property type="match status" value="1"/>
</dbReference>
<dbReference type="PANTHER" id="PTHR13774:SF17">
    <property type="entry name" value="PHENAZINE BIOSYNTHESIS-LIKE DOMAIN-CONTAINING PROTEIN"/>
    <property type="match status" value="1"/>
</dbReference>
<evidence type="ECO:0000256" key="3">
    <source>
        <dbReference type="PIRSR" id="PIRSR016184-1"/>
    </source>
</evidence>
<comment type="similarity">
    <text evidence="1">Belongs to the PhzF family.</text>
</comment>
<dbReference type="PIRSF" id="PIRSF016184">
    <property type="entry name" value="PhzC_PhzF"/>
    <property type="match status" value="1"/>
</dbReference>
<proteinExistence type="inferred from homology"/>
<dbReference type="OrthoDB" id="9788221at2"/>
<dbReference type="GO" id="GO:0005737">
    <property type="term" value="C:cytoplasm"/>
    <property type="evidence" value="ECO:0007669"/>
    <property type="project" value="TreeGrafter"/>
</dbReference>
<keyword evidence="2" id="KW-0413">Isomerase</keyword>
<dbReference type="PANTHER" id="PTHR13774">
    <property type="entry name" value="PHENAZINE BIOSYNTHESIS PROTEIN"/>
    <property type="match status" value="1"/>
</dbReference>
<protein>
    <submittedName>
        <fullName evidence="4">Phenazine biosynthesis protein PhzF</fullName>
    </submittedName>
</protein>
<dbReference type="Pfam" id="PF02567">
    <property type="entry name" value="PhzC-PhzF"/>
    <property type="match status" value="1"/>
</dbReference>
<dbReference type="InterPro" id="IPR003719">
    <property type="entry name" value="Phenazine_PhzF-like"/>
</dbReference>
<dbReference type="RefSeq" id="WP_112750107.1">
    <property type="nucleotide sequence ID" value="NZ_QMFY01000029.1"/>
</dbReference>
<evidence type="ECO:0000256" key="1">
    <source>
        <dbReference type="ARBA" id="ARBA00008270"/>
    </source>
</evidence>
<dbReference type="GO" id="GO:0016853">
    <property type="term" value="F:isomerase activity"/>
    <property type="evidence" value="ECO:0007669"/>
    <property type="project" value="UniProtKB-KW"/>
</dbReference>